<accession>K6Z4X1</accession>
<evidence type="ECO:0000313" key="1">
    <source>
        <dbReference type="EMBL" id="GAC24053.1"/>
    </source>
</evidence>
<dbReference type="EMBL" id="BAEP01000034">
    <property type="protein sequence ID" value="GAC24053.1"/>
    <property type="molecule type" value="Genomic_DNA"/>
</dbReference>
<name>K6Z4X1_9ALTE</name>
<evidence type="ECO:0000313" key="2">
    <source>
        <dbReference type="Proteomes" id="UP000006263"/>
    </source>
</evidence>
<sequence length="49" mass="5838">MLSQAPGKTARFKLFKVTDDYRADVSHQRVLLIVQMKFYHTNIRIKEKD</sequence>
<comment type="caution">
    <text evidence="1">The sequence shown here is derived from an EMBL/GenBank/DDBJ whole genome shotgun (WGS) entry which is preliminary data.</text>
</comment>
<proteinExistence type="predicted"/>
<protein>
    <submittedName>
        <fullName evidence="1">Uncharacterized protein</fullName>
    </submittedName>
</protein>
<gene>
    <name evidence="1" type="ORF">GMES_1757</name>
</gene>
<organism evidence="1 2">
    <name type="scientific">Paraglaciecola mesophila KMM 241</name>
    <dbReference type="NCBI Taxonomy" id="1128912"/>
    <lineage>
        <taxon>Bacteria</taxon>
        <taxon>Pseudomonadati</taxon>
        <taxon>Pseudomonadota</taxon>
        <taxon>Gammaproteobacteria</taxon>
        <taxon>Alteromonadales</taxon>
        <taxon>Alteromonadaceae</taxon>
        <taxon>Paraglaciecola</taxon>
    </lineage>
</organism>
<reference evidence="1 2" key="1">
    <citation type="journal article" date="2017" name="Antonie Van Leeuwenhoek">
        <title>Rhizobium rhizosphaerae sp. nov., a novel species isolated from rice rhizosphere.</title>
        <authorList>
            <person name="Zhao J.J."/>
            <person name="Zhang J."/>
            <person name="Zhang R.J."/>
            <person name="Zhang C.W."/>
            <person name="Yin H.Q."/>
            <person name="Zhang X.X."/>
        </authorList>
    </citation>
    <scope>NUCLEOTIDE SEQUENCE [LARGE SCALE GENOMIC DNA]</scope>
    <source>
        <strain evidence="1 2">KMM 241</strain>
    </source>
</reference>
<dbReference type="Proteomes" id="UP000006263">
    <property type="component" value="Unassembled WGS sequence"/>
</dbReference>
<dbReference type="AlphaFoldDB" id="K6Z4X1"/>